<name>A0AA36EL53_LACSI</name>
<keyword evidence="3" id="KW-1185">Reference proteome</keyword>
<accession>A0AA36EL53</accession>
<reference evidence="2" key="1">
    <citation type="submission" date="2023-04" db="EMBL/GenBank/DDBJ databases">
        <authorList>
            <person name="Vijverberg K."/>
            <person name="Xiong W."/>
            <person name="Schranz E."/>
        </authorList>
    </citation>
    <scope>NUCLEOTIDE SEQUENCE</scope>
</reference>
<sequence>MAFRVLLPQTNEKKSNKSKKTDAASSGTKVKSTSSSKSTKQVLLIEAEPIQSDPIIADTQLTEKEVIPLKAGVFRRIKMKSKSKRKGRSALTNIVRKAQVSHQGKKNGRVILSSESTADEGETIPETPEADLINDSSQLDTSVSTPPEVSIAKTVTVDA</sequence>
<dbReference type="AlphaFoldDB" id="A0AA36EL53"/>
<evidence type="ECO:0000256" key="1">
    <source>
        <dbReference type="SAM" id="MobiDB-lite"/>
    </source>
</evidence>
<proteinExistence type="predicted"/>
<organism evidence="2 3">
    <name type="scientific">Lactuca saligna</name>
    <name type="common">Willowleaf lettuce</name>
    <dbReference type="NCBI Taxonomy" id="75948"/>
    <lineage>
        <taxon>Eukaryota</taxon>
        <taxon>Viridiplantae</taxon>
        <taxon>Streptophyta</taxon>
        <taxon>Embryophyta</taxon>
        <taxon>Tracheophyta</taxon>
        <taxon>Spermatophyta</taxon>
        <taxon>Magnoliopsida</taxon>
        <taxon>eudicotyledons</taxon>
        <taxon>Gunneridae</taxon>
        <taxon>Pentapetalae</taxon>
        <taxon>asterids</taxon>
        <taxon>campanulids</taxon>
        <taxon>Asterales</taxon>
        <taxon>Asteraceae</taxon>
        <taxon>Cichorioideae</taxon>
        <taxon>Cichorieae</taxon>
        <taxon>Lactucinae</taxon>
        <taxon>Lactuca</taxon>
    </lineage>
</organism>
<protein>
    <submittedName>
        <fullName evidence="2">Uncharacterized protein</fullName>
    </submittedName>
</protein>
<feature type="compositionally biased region" description="Basic and acidic residues" evidence="1">
    <location>
        <begin position="11"/>
        <end position="22"/>
    </location>
</feature>
<feature type="compositionally biased region" description="Polar residues" evidence="1">
    <location>
        <begin position="134"/>
        <end position="147"/>
    </location>
</feature>
<dbReference type="Proteomes" id="UP001177003">
    <property type="component" value="Chromosome 8"/>
</dbReference>
<evidence type="ECO:0000313" key="3">
    <source>
        <dbReference type="Proteomes" id="UP001177003"/>
    </source>
</evidence>
<gene>
    <name evidence="2" type="ORF">LSALG_LOCUS38534</name>
</gene>
<dbReference type="EMBL" id="OX465084">
    <property type="protein sequence ID" value="CAI9299848.1"/>
    <property type="molecule type" value="Genomic_DNA"/>
</dbReference>
<feature type="compositionally biased region" description="Low complexity" evidence="1">
    <location>
        <begin position="25"/>
        <end position="40"/>
    </location>
</feature>
<feature type="region of interest" description="Disordered" evidence="1">
    <location>
        <begin position="1"/>
        <end position="40"/>
    </location>
</feature>
<feature type="region of interest" description="Disordered" evidence="1">
    <location>
        <begin position="96"/>
        <end position="159"/>
    </location>
</feature>
<evidence type="ECO:0000313" key="2">
    <source>
        <dbReference type="EMBL" id="CAI9299848.1"/>
    </source>
</evidence>